<evidence type="ECO:0000313" key="6">
    <source>
        <dbReference type="EMBL" id="QCT72515.1"/>
    </source>
</evidence>
<proteinExistence type="predicted"/>
<protein>
    <submittedName>
        <fullName evidence="6">Leucine-rich repeat domain-containing protein</fullName>
    </submittedName>
</protein>
<keyword evidence="7" id="KW-1185">Reference proteome</keyword>
<dbReference type="InterPro" id="IPR018247">
    <property type="entry name" value="EF_Hand_1_Ca_BS"/>
</dbReference>
<evidence type="ECO:0000256" key="2">
    <source>
        <dbReference type="ARBA" id="ARBA00022737"/>
    </source>
</evidence>
<dbReference type="GO" id="GO:0035591">
    <property type="term" value="F:signaling adaptor activity"/>
    <property type="evidence" value="ECO:0007669"/>
    <property type="project" value="TreeGrafter"/>
</dbReference>
<keyword evidence="1" id="KW-0433">Leucine-rich repeat</keyword>
<dbReference type="SUPFAM" id="SSF52058">
    <property type="entry name" value="L domain-like"/>
    <property type="match status" value="1"/>
</dbReference>
<feature type="domain" description="MBG" evidence="5">
    <location>
        <begin position="536"/>
        <end position="610"/>
    </location>
</feature>
<dbReference type="InterPro" id="IPR032675">
    <property type="entry name" value="LRR_dom_sf"/>
</dbReference>
<reference evidence="6 7" key="1">
    <citation type="submission" date="2018-05" db="EMBL/GenBank/DDBJ databases">
        <title>Genome comparison of Eubacterium sp.</title>
        <authorList>
            <person name="Feng Y."/>
            <person name="Sanchez-Andrea I."/>
            <person name="Stams A.J.M."/>
            <person name="De Vos W.M."/>
        </authorList>
    </citation>
    <scope>NUCLEOTIDE SEQUENCE [LARGE SCALE GENOMIC DNA]</scope>
    <source>
        <strain evidence="6 7">YI</strain>
    </source>
</reference>
<feature type="chain" id="PRO_5020736871" evidence="4">
    <location>
        <begin position="24"/>
        <end position="814"/>
    </location>
</feature>
<dbReference type="Gene3D" id="3.10.430.110">
    <property type="match status" value="1"/>
</dbReference>
<organism evidence="6 7">
    <name type="scientific">Eubacterium maltosivorans</name>
    <dbReference type="NCBI Taxonomy" id="2041044"/>
    <lineage>
        <taxon>Bacteria</taxon>
        <taxon>Bacillati</taxon>
        <taxon>Bacillota</taxon>
        <taxon>Clostridia</taxon>
        <taxon>Eubacteriales</taxon>
        <taxon>Eubacteriaceae</taxon>
        <taxon>Eubacterium</taxon>
    </lineage>
</organism>
<dbReference type="PROSITE" id="PS00018">
    <property type="entry name" value="EF_HAND_1"/>
    <property type="match status" value="1"/>
</dbReference>
<dbReference type="PANTHER" id="PTHR47566">
    <property type="match status" value="1"/>
</dbReference>
<dbReference type="Gene3D" id="3.80.10.10">
    <property type="entry name" value="Ribonuclease Inhibitor"/>
    <property type="match status" value="1"/>
</dbReference>
<dbReference type="InterPro" id="IPR052574">
    <property type="entry name" value="CDIRP"/>
</dbReference>
<name>A0A4P9CCD0_EUBML</name>
<dbReference type="PANTHER" id="PTHR47566:SF1">
    <property type="entry name" value="PROTEIN NUD1"/>
    <property type="match status" value="1"/>
</dbReference>
<accession>A0A4P9CCD0</accession>
<evidence type="ECO:0000256" key="3">
    <source>
        <dbReference type="SAM" id="MobiDB-lite"/>
    </source>
</evidence>
<dbReference type="EMBL" id="CP029487">
    <property type="protein sequence ID" value="QCT72515.1"/>
    <property type="molecule type" value="Genomic_DNA"/>
</dbReference>
<feature type="region of interest" description="Disordered" evidence="3">
    <location>
        <begin position="26"/>
        <end position="52"/>
    </location>
</feature>
<evidence type="ECO:0000256" key="4">
    <source>
        <dbReference type="SAM" id="SignalP"/>
    </source>
</evidence>
<dbReference type="KEGG" id="emt:CPZ25_014655"/>
<evidence type="ECO:0000313" key="7">
    <source>
        <dbReference type="Proteomes" id="UP000218387"/>
    </source>
</evidence>
<dbReference type="AlphaFoldDB" id="A0A4P9CCD0"/>
<evidence type="ECO:0000259" key="5">
    <source>
        <dbReference type="Pfam" id="PF17883"/>
    </source>
</evidence>
<dbReference type="Pfam" id="PF17883">
    <property type="entry name" value="MBG"/>
    <property type="match status" value="2"/>
</dbReference>
<dbReference type="Proteomes" id="UP000218387">
    <property type="component" value="Chromosome"/>
</dbReference>
<feature type="signal peptide" evidence="4">
    <location>
        <begin position="1"/>
        <end position="23"/>
    </location>
</feature>
<keyword evidence="4" id="KW-0732">Signal</keyword>
<dbReference type="InterPro" id="IPR041277">
    <property type="entry name" value="MBG_Lactobacillales"/>
</dbReference>
<keyword evidence="2" id="KW-0677">Repeat</keyword>
<gene>
    <name evidence="6" type="ORF">CPZ25_014655</name>
</gene>
<sequence length="814" mass="87186">MAAVAMTAVFSVFTALSPVTVRAGESAPAPAQTAIQTNGAEPGEKEPAPATKAGDVAINEENFPDPAFREYVKRYDKNNDGSLSAAEIAKVKVIQRLFEVTGLKDLKGIEFFTALTELKCMNTEITELDVSRNTALTYLDCDGTKITELNVGENTALENLYCNNTGITSLDIRKNKALKILWCYNTGIESLNVSENTDLTTLDCSGTKITALNVGENTALTNLYCRDTGITSLDISENTALKKLYCSNTGIASLDVSKNTALEELRCTGCPLAWLDVSNTHLSTFDKPDPSSIVLTLGAGEDSFSIEEKLPGLDINRLSELSGASVSNGRFTNYSSDTPIKYIYDCGNGEKLKVEITLKGLKTASSISITENLGKTYDGQSVSSTPAVTKTGSTGAVSYKWEKQKEDASWEEIAAAPADAGTYRVTAAVAADDNHQGATSDAEEFTISKAIMTNTDIEIPIELKGNDGKELSTVTLPAGWTWADGTQELTHSNSGYEARLTVDDSNYDYTSVSRYNSSGHYVARTLQVAVPMSESQITITENLSKTYDGQPVNDTPAVTKTGSTGQVSYKWEKQKDDLSWEETTAAPESAGTYRVTATVAADDNHQSATSDAEEFTISKAANAWTGALDISDWTYGAPPNTAAAGFRFGQPRYLYSDRADGIFTEAVPTNAGTWYMKAVVDGTDDYEGAESEAISFVIEPKSAAADSQITVPEIGADTDLKHLTLKDGDQVLVQGKDYDVTTMQDGDTVTVTITFKGNYTGAMTTTYTLSDKKPEDNAGAGSDKNKDTTSDKNSAGNGAVKTGYRADTDLWGSL</sequence>
<evidence type="ECO:0000256" key="1">
    <source>
        <dbReference type="ARBA" id="ARBA00022614"/>
    </source>
</evidence>
<feature type="domain" description="MBG" evidence="5">
    <location>
        <begin position="366"/>
        <end position="426"/>
    </location>
</feature>
<feature type="region of interest" description="Disordered" evidence="3">
    <location>
        <begin position="769"/>
        <end position="814"/>
    </location>
</feature>